<dbReference type="RefSeq" id="WP_305892009.1">
    <property type="nucleotide sequence ID" value="NZ_JAUZVZ010000001.1"/>
</dbReference>
<dbReference type="InterPro" id="IPR032710">
    <property type="entry name" value="NTF2-like_dom_sf"/>
</dbReference>
<keyword evidence="2" id="KW-1185">Reference proteome</keyword>
<protein>
    <submittedName>
        <fullName evidence="1">Nuclear transport factor 2 family protein</fullName>
    </submittedName>
</protein>
<reference evidence="1 2" key="1">
    <citation type="submission" date="2023-08" db="EMBL/GenBank/DDBJ databases">
        <authorList>
            <person name="Joshi A."/>
            <person name="Thite S."/>
        </authorList>
    </citation>
    <scope>NUCLEOTIDE SEQUENCE [LARGE SCALE GENOMIC DNA]</scope>
    <source>
        <strain evidence="1 2">AC40</strain>
    </source>
</reference>
<evidence type="ECO:0000313" key="2">
    <source>
        <dbReference type="Proteomes" id="UP001231616"/>
    </source>
</evidence>
<gene>
    <name evidence="1" type="ORF">Q3O60_00855</name>
</gene>
<evidence type="ECO:0000313" key="1">
    <source>
        <dbReference type="EMBL" id="MDP4534742.1"/>
    </source>
</evidence>
<dbReference type="EMBL" id="JAUZVZ010000001">
    <property type="protein sequence ID" value="MDP4534742.1"/>
    <property type="molecule type" value="Genomic_DNA"/>
</dbReference>
<accession>A0ABT9GUL4</accession>
<dbReference type="Proteomes" id="UP001231616">
    <property type="component" value="Unassembled WGS sequence"/>
</dbReference>
<organism evidence="1 2">
    <name type="scientific">Alkalimonas collagenimarina</name>
    <dbReference type="NCBI Taxonomy" id="400390"/>
    <lineage>
        <taxon>Bacteria</taxon>
        <taxon>Pseudomonadati</taxon>
        <taxon>Pseudomonadota</taxon>
        <taxon>Gammaproteobacteria</taxon>
        <taxon>Alkalimonas</taxon>
    </lineage>
</organism>
<proteinExistence type="predicted"/>
<dbReference type="SUPFAM" id="SSF54427">
    <property type="entry name" value="NTF2-like"/>
    <property type="match status" value="1"/>
</dbReference>
<comment type="caution">
    <text evidence="1">The sequence shown here is derived from an EMBL/GenBank/DDBJ whole genome shotgun (WGS) entry which is preliminary data.</text>
</comment>
<sequence>MKSGMFEPTKEQQQEIYDWFAKYDELTKAFKFEAMADRGLFPMYVITDDSTGNGVTRTWSRNDFITSMKSAMENTPEDIEYNMTRTPYMINANVAIVLTEWRPQKDSDEGALKYADVLLKENGDWRFQTMIQGGWGDFL</sequence>
<name>A0ABT9GUL4_9GAMM</name>